<dbReference type="Proteomes" id="UP001152622">
    <property type="component" value="Chromosome 3"/>
</dbReference>
<organism evidence="2 3">
    <name type="scientific">Synaphobranchus kaupii</name>
    <name type="common">Kaup's arrowtooth eel</name>
    <dbReference type="NCBI Taxonomy" id="118154"/>
    <lineage>
        <taxon>Eukaryota</taxon>
        <taxon>Metazoa</taxon>
        <taxon>Chordata</taxon>
        <taxon>Craniata</taxon>
        <taxon>Vertebrata</taxon>
        <taxon>Euteleostomi</taxon>
        <taxon>Actinopterygii</taxon>
        <taxon>Neopterygii</taxon>
        <taxon>Teleostei</taxon>
        <taxon>Anguilliformes</taxon>
        <taxon>Synaphobranchidae</taxon>
        <taxon>Synaphobranchus</taxon>
    </lineage>
</organism>
<dbReference type="EMBL" id="JAINUF010000003">
    <property type="protein sequence ID" value="KAJ8369086.1"/>
    <property type="molecule type" value="Genomic_DNA"/>
</dbReference>
<proteinExistence type="predicted"/>
<gene>
    <name evidence="2" type="ORF">SKAU_G00091140</name>
</gene>
<feature type="region of interest" description="Disordered" evidence="1">
    <location>
        <begin position="1"/>
        <end position="97"/>
    </location>
</feature>
<sequence length="97" mass="10883">MRLDQRGHRHGRKEGIKTRRRQSKTIKHQPDHPYSLYHGSASSVADRNGQFWAPCRLDPSSGVQKTPPNPPSLRPNPPAAQQADLCARGTLRPGRSR</sequence>
<comment type="caution">
    <text evidence="2">The sequence shown here is derived from an EMBL/GenBank/DDBJ whole genome shotgun (WGS) entry which is preliminary data.</text>
</comment>
<reference evidence="2" key="1">
    <citation type="journal article" date="2023" name="Science">
        <title>Genome structures resolve the early diversification of teleost fishes.</title>
        <authorList>
            <person name="Parey E."/>
            <person name="Louis A."/>
            <person name="Montfort J."/>
            <person name="Bouchez O."/>
            <person name="Roques C."/>
            <person name="Iampietro C."/>
            <person name="Lluch J."/>
            <person name="Castinel A."/>
            <person name="Donnadieu C."/>
            <person name="Desvignes T."/>
            <person name="Floi Bucao C."/>
            <person name="Jouanno E."/>
            <person name="Wen M."/>
            <person name="Mejri S."/>
            <person name="Dirks R."/>
            <person name="Jansen H."/>
            <person name="Henkel C."/>
            <person name="Chen W.J."/>
            <person name="Zahm M."/>
            <person name="Cabau C."/>
            <person name="Klopp C."/>
            <person name="Thompson A.W."/>
            <person name="Robinson-Rechavi M."/>
            <person name="Braasch I."/>
            <person name="Lecointre G."/>
            <person name="Bobe J."/>
            <person name="Postlethwait J.H."/>
            <person name="Berthelot C."/>
            <person name="Roest Crollius H."/>
            <person name="Guiguen Y."/>
        </authorList>
    </citation>
    <scope>NUCLEOTIDE SEQUENCE</scope>
    <source>
        <strain evidence="2">WJC10195</strain>
    </source>
</reference>
<name>A0A9Q1FWQ0_SYNKA</name>
<protein>
    <submittedName>
        <fullName evidence="2">Uncharacterized protein</fullName>
    </submittedName>
</protein>
<dbReference type="AlphaFoldDB" id="A0A9Q1FWQ0"/>
<accession>A0A9Q1FWQ0</accession>
<feature type="compositionally biased region" description="Pro residues" evidence="1">
    <location>
        <begin position="67"/>
        <end position="78"/>
    </location>
</feature>
<evidence type="ECO:0000256" key="1">
    <source>
        <dbReference type="SAM" id="MobiDB-lite"/>
    </source>
</evidence>
<evidence type="ECO:0000313" key="2">
    <source>
        <dbReference type="EMBL" id="KAJ8369086.1"/>
    </source>
</evidence>
<feature type="compositionally biased region" description="Basic residues" evidence="1">
    <location>
        <begin position="7"/>
        <end position="27"/>
    </location>
</feature>
<keyword evidence="3" id="KW-1185">Reference proteome</keyword>
<evidence type="ECO:0000313" key="3">
    <source>
        <dbReference type="Proteomes" id="UP001152622"/>
    </source>
</evidence>